<comment type="caution">
    <text evidence="1">The sequence shown here is derived from an EMBL/GenBank/DDBJ whole genome shotgun (WGS) entry which is preliminary data.</text>
</comment>
<keyword evidence="2" id="KW-1185">Reference proteome</keyword>
<evidence type="ECO:0000313" key="1">
    <source>
        <dbReference type="EMBL" id="NEM98845.1"/>
    </source>
</evidence>
<evidence type="ECO:0000313" key="2">
    <source>
        <dbReference type="Proteomes" id="UP000474777"/>
    </source>
</evidence>
<proteinExistence type="predicted"/>
<dbReference type="EMBL" id="JAAGWD010000006">
    <property type="protein sequence ID" value="NEM98845.1"/>
    <property type="molecule type" value="Genomic_DNA"/>
</dbReference>
<accession>A0A6B3LV35</accession>
<organism evidence="1 2">
    <name type="scientific">Pontibacter burrus</name>
    <dbReference type="NCBI Taxonomy" id="2704466"/>
    <lineage>
        <taxon>Bacteria</taxon>
        <taxon>Pseudomonadati</taxon>
        <taxon>Bacteroidota</taxon>
        <taxon>Cytophagia</taxon>
        <taxon>Cytophagales</taxon>
        <taxon>Hymenobacteraceae</taxon>
        <taxon>Pontibacter</taxon>
    </lineage>
</organism>
<dbReference type="AlphaFoldDB" id="A0A6B3LV35"/>
<sequence>MIHMGAFIPGNTQRQLKELLQWGKVRHEQLSHAILITKDSVLGYLKRQLQKGNFEAVLDVLEGKPMTSSGRALHHELQNHIADNLMLQLRIGKVLAVSMSIIILPLILAKLSDVVLDKFKEITEE</sequence>
<gene>
    <name evidence="1" type="ORF">GXP69_14165</name>
</gene>
<protein>
    <submittedName>
        <fullName evidence="1">Uncharacterized protein</fullName>
    </submittedName>
</protein>
<dbReference type="Proteomes" id="UP000474777">
    <property type="component" value="Unassembled WGS sequence"/>
</dbReference>
<dbReference type="RefSeq" id="WP_163915735.1">
    <property type="nucleotide sequence ID" value="NZ_JAAGWD010000006.1"/>
</dbReference>
<reference evidence="1 2" key="1">
    <citation type="submission" date="2020-02" db="EMBL/GenBank/DDBJ databases">
        <authorList>
            <person name="Kim M.K."/>
        </authorList>
    </citation>
    <scope>NUCLEOTIDE SEQUENCE [LARGE SCALE GENOMIC DNA]</scope>
    <source>
        <strain evidence="1 2">BT327</strain>
    </source>
</reference>
<name>A0A6B3LV35_9BACT</name>